<dbReference type="InterPro" id="IPR015943">
    <property type="entry name" value="WD40/YVTN_repeat-like_dom_sf"/>
</dbReference>
<dbReference type="EMBL" id="CH991574">
    <property type="protein sequence ID" value="EDQ85406.1"/>
    <property type="molecule type" value="Genomic_DNA"/>
</dbReference>
<dbReference type="SMART" id="SM00320">
    <property type="entry name" value="WD40"/>
    <property type="match status" value="4"/>
</dbReference>
<dbReference type="RefSeq" id="XP_001749817.1">
    <property type="nucleotide sequence ID" value="XM_001749765.1"/>
</dbReference>
<dbReference type="KEGG" id="mbr:MONBRDRAFT_11919"/>
<dbReference type="Proteomes" id="UP000001357">
    <property type="component" value="Unassembled WGS sequence"/>
</dbReference>
<dbReference type="OMA" id="PKLLQWD"/>
<gene>
    <name evidence="2" type="ORF">MONBRDRAFT_11919</name>
</gene>
<dbReference type="InterPro" id="IPR036322">
    <property type="entry name" value="WD40_repeat_dom_sf"/>
</dbReference>
<accession>A9VAN9</accession>
<dbReference type="GO" id="GO:0030576">
    <property type="term" value="P:Cajal body organization"/>
    <property type="evidence" value="ECO:0000318"/>
    <property type="project" value="GO_Central"/>
</dbReference>
<dbReference type="GO" id="GO:0015030">
    <property type="term" value="C:Cajal body"/>
    <property type="evidence" value="ECO:0000318"/>
    <property type="project" value="GO_Central"/>
</dbReference>
<feature type="region of interest" description="Disordered" evidence="1">
    <location>
        <begin position="377"/>
        <end position="399"/>
    </location>
</feature>
<dbReference type="AlphaFoldDB" id="A9VAN9"/>
<dbReference type="GO" id="GO:0003723">
    <property type="term" value="F:RNA binding"/>
    <property type="evidence" value="ECO:0000318"/>
    <property type="project" value="GO_Central"/>
</dbReference>
<evidence type="ECO:0000256" key="1">
    <source>
        <dbReference type="SAM" id="MobiDB-lite"/>
    </source>
</evidence>
<reference evidence="2 3" key="1">
    <citation type="journal article" date="2008" name="Nature">
        <title>The genome of the choanoflagellate Monosiga brevicollis and the origin of metazoans.</title>
        <authorList>
            <consortium name="JGI Sequencing"/>
            <person name="King N."/>
            <person name="Westbrook M.J."/>
            <person name="Young S.L."/>
            <person name="Kuo A."/>
            <person name="Abedin M."/>
            <person name="Chapman J."/>
            <person name="Fairclough S."/>
            <person name="Hellsten U."/>
            <person name="Isogai Y."/>
            <person name="Letunic I."/>
            <person name="Marr M."/>
            <person name="Pincus D."/>
            <person name="Putnam N."/>
            <person name="Rokas A."/>
            <person name="Wright K.J."/>
            <person name="Zuzow R."/>
            <person name="Dirks W."/>
            <person name="Good M."/>
            <person name="Goodstein D."/>
            <person name="Lemons D."/>
            <person name="Li W."/>
            <person name="Lyons J.B."/>
            <person name="Morris A."/>
            <person name="Nichols S."/>
            <person name="Richter D.J."/>
            <person name="Salamov A."/>
            <person name="Bork P."/>
            <person name="Lim W.A."/>
            <person name="Manning G."/>
            <person name="Miller W.T."/>
            <person name="McGinnis W."/>
            <person name="Shapiro H."/>
            <person name="Tjian R."/>
            <person name="Grigoriev I.V."/>
            <person name="Rokhsar D."/>
        </authorList>
    </citation>
    <scope>NUCLEOTIDE SEQUENCE [LARGE SCALE GENOMIC DNA]</scope>
    <source>
        <strain evidence="3">MX1 / ATCC 50154</strain>
    </source>
</reference>
<name>A9VAN9_MONBE</name>
<dbReference type="STRING" id="81824.A9VAN9"/>
<organism evidence="2 3">
    <name type="scientific">Monosiga brevicollis</name>
    <name type="common">Choanoflagellate</name>
    <dbReference type="NCBI Taxonomy" id="81824"/>
    <lineage>
        <taxon>Eukaryota</taxon>
        <taxon>Choanoflagellata</taxon>
        <taxon>Craspedida</taxon>
        <taxon>Salpingoecidae</taxon>
        <taxon>Monosiga</taxon>
    </lineage>
</organism>
<sequence>MTDSAVEVPPVWQSAGLDGLARESYWRRHRSEAGGNYARGCAFAPDGSCLAVNTADAAVHVFNVPEDLLQGSGEEPIRSPEGTQPGPAAPVFSVHEAELIYDFAWYPLLQSDFPETCLLFTACRDTTVHSWDAFDGSLVASYRNYDQYDAITGCHSLGLTADGHRLVCGLDTLVHVFDVAVPGRAYGKRKTYRRRAGCRGIISAIAPFTEDPHRVALGAYGGGASIMDLRTADTAHDWRLSRGVTDLRVAADDLTVLVGLRACPDVLHFDLRQPGQPVQRLQRTLASNQKLQLALADQGRIGVSGGQDGCLYTWDLHTARRRVDQALGTPTNLNEPAEAPPAPSVTRHLSDTAINGVSVHPWAPLVAVATGQRSFALPMEDDAGPDHPSVQTASPDAKTPRLEPLAAESAVHNAQHRINCAAIYSFPQVCSPALSEQS</sequence>
<dbReference type="InterPro" id="IPR001680">
    <property type="entry name" value="WD40_rpt"/>
</dbReference>
<dbReference type="PANTHER" id="PTHR13211:SF0">
    <property type="entry name" value="TELOMERASE CAJAL BODY PROTEIN 1"/>
    <property type="match status" value="1"/>
</dbReference>
<dbReference type="PANTHER" id="PTHR13211">
    <property type="entry name" value="TELOMERASE CAJAL BODY PROTEIN 1"/>
    <property type="match status" value="1"/>
</dbReference>
<protein>
    <submittedName>
        <fullName evidence="2">Uncharacterized protein</fullName>
    </submittedName>
</protein>
<dbReference type="Gene3D" id="2.130.10.10">
    <property type="entry name" value="YVTN repeat-like/Quinoprotein amine dehydrogenase"/>
    <property type="match status" value="1"/>
</dbReference>
<dbReference type="InterPro" id="IPR051150">
    <property type="entry name" value="SWT21/TCAB1_mRNA_Telomere"/>
</dbReference>
<dbReference type="InParanoid" id="A9VAN9"/>
<proteinExistence type="predicted"/>
<dbReference type="FunCoup" id="A9VAN9">
    <property type="interactions" value="1494"/>
</dbReference>
<dbReference type="GeneID" id="5895008"/>
<dbReference type="SUPFAM" id="SSF50978">
    <property type="entry name" value="WD40 repeat-like"/>
    <property type="match status" value="1"/>
</dbReference>
<evidence type="ECO:0000313" key="3">
    <source>
        <dbReference type="Proteomes" id="UP000001357"/>
    </source>
</evidence>
<keyword evidence="3" id="KW-1185">Reference proteome</keyword>
<dbReference type="eggNOG" id="KOG2919">
    <property type="taxonomic scope" value="Eukaryota"/>
</dbReference>
<evidence type="ECO:0000313" key="2">
    <source>
        <dbReference type="EMBL" id="EDQ85406.1"/>
    </source>
</evidence>